<comment type="caution">
    <text evidence="1">The sequence shown here is derived from an EMBL/GenBank/DDBJ whole genome shotgun (WGS) entry which is preliminary data.</text>
</comment>
<dbReference type="Proteomes" id="UP000670092">
    <property type="component" value="Unassembled WGS sequence"/>
</dbReference>
<dbReference type="AlphaFoldDB" id="A0A8H8CS69"/>
<dbReference type="VEuPathDB" id="FungiDB:I7I52_11623"/>
<dbReference type="EMBL" id="JAEVHI010000007">
    <property type="protein sequence ID" value="KAG5287749.1"/>
    <property type="molecule type" value="Genomic_DNA"/>
</dbReference>
<sequence length="73" mass="8355">MCKMACACRLGSAVRIRQIGDCKVWLQGVFGANLHFSKLPRSGRSPKARNTKRKKEREKGGMYYKFQTCTQLE</sequence>
<proteinExistence type="predicted"/>
<protein>
    <submittedName>
        <fullName evidence="1">Uncharacterized protein</fullName>
    </submittedName>
</protein>
<gene>
    <name evidence="1" type="ORF">I7I52_11623</name>
</gene>
<evidence type="ECO:0000313" key="2">
    <source>
        <dbReference type="Proteomes" id="UP000670092"/>
    </source>
</evidence>
<reference evidence="1 2" key="1">
    <citation type="submission" date="2021-01" db="EMBL/GenBank/DDBJ databases">
        <title>Chromosome-level genome assembly of a human fungal pathogen reveals clustering of transcriptionally co-regulated genes.</title>
        <authorList>
            <person name="Voorhies M."/>
            <person name="Cohen S."/>
            <person name="Shea T.P."/>
            <person name="Petrus S."/>
            <person name="Munoz J.F."/>
            <person name="Poplawski S."/>
            <person name="Goldman W.E."/>
            <person name="Michael T."/>
            <person name="Cuomo C.A."/>
            <person name="Sil A."/>
            <person name="Beyhan S."/>
        </authorList>
    </citation>
    <scope>NUCLEOTIDE SEQUENCE [LARGE SCALE GENOMIC DNA]</scope>
    <source>
        <strain evidence="1 2">G184AR</strain>
    </source>
</reference>
<evidence type="ECO:0000313" key="1">
    <source>
        <dbReference type="EMBL" id="KAG5287749.1"/>
    </source>
</evidence>
<organism evidence="1 2">
    <name type="scientific">Ajellomyces capsulatus</name>
    <name type="common">Darling's disease fungus</name>
    <name type="synonym">Histoplasma capsulatum</name>
    <dbReference type="NCBI Taxonomy" id="5037"/>
    <lineage>
        <taxon>Eukaryota</taxon>
        <taxon>Fungi</taxon>
        <taxon>Dikarya</taxon>
        <taxon>Ascomycota</taxon>
        <taxon>Pezizomycotina</taxon>
        <taxon>Eurotiomycetes</taxon>
        <taxon>Eurotiomycetidae</taxon>
        <taxon>Onygenales</taxon>
        <taxon>Ajellomycetaceae</taxon>
        <taxon>Histoplasma</taxon>
    </lineage>
</organism>
<accession>A0A8H8CS69</accession>
<name>A0A8H8CS69_AJECA</name>